<dbReference type="SUPFAM" id="SSF103473">
    <property type="entry name" value="MFS general substrate transporter"/>
    <property type="match status" value="1"/>
</dbReference>
<proteinExistence type="inferred from homology"/>
<keyword evidence="6 7" id="KW-0472">Membrane</keyword>
<dbReference type="PROSITE" id="PS00216">
    <property type="entry name" value="SUGAR_TRANSPORT_1"/>
    <property type="match status" value="2"/>
</dbReference>
<keyword evidence="5 7" id="KW-1133">Transmembrane helix</keyword>
<feature type="transmembrane region" description="Helical" evidence="7">
    <location>
        <begin position="294"/>
        <end position="316"/>
    </location>
</feature>
<feature type="transmembrane region" description="Helical" evidence="7">
    <location>
        <begin position="12"/>
        <end position="35"/>
    </location>
</feature>
<feature type="transmembrane region" description="Helical" evidence="7">
    <location>
        <begin position="72"/>
        <end position="95"/>
    </location>
</feature>
<name>A0A7C8V857_ORBOL</name>
<comment type="similarity">
    <text evidence="2">Belongs to the major facilitator superfamily. Sugar transporter (TC 2.A.1.1) family.</text>
</comment>
<evidence type="ECO:0000313" key="9">
    <source>
        <dbReference type="EMBL" id="KAF3232014.1"/>
    </source>
</evidence>
<evidence type="ECO:0000313" key="10">
    <source>
        <dbReference type="Proteomes" id="UP000483672"/>
    </source>
</evidence>
<gene>
    <name evidence="9" type="primary">RGT2_1</name>
    <name evidence="9" type="ORF">TWF191_003990</name>
</gene>
<dbReference type="EMBL" id="WIPF01000002">
    <property type="protein sequence ID" value="KAF3232014.1"/>
    <property type="molecule type" value="Genomic_DNA"/>
</dbReference>
<sequence length="379" mass="41796">MAGFRFQVQKEGSGSAGVTIAIGLFIAFGGILFGYDTGTIGGILGMDYWIKEFARDEDENGMKFIGSADKSLIVSILSVGTFFGALLSAQVADFFGRKHGLMISSVVFTIGVIFQTAATEIIILVVGRLIAGLGVGLLSAQVVRIRRYFQDHNISIRTGTHERQDTGSYRIPLSIQFVWALILFFGMMLLPETPRFLIKRNRFDDAAKSLSTLRRLPPDHPEIIAELNEIKANHEYEMSIGQTSYKELLSNQSGFLRKRLLTGVGIQVFQQLSGANFIFYYGTTFFQSAGIKNSFVVSLITNCVNVVSTLPGLWLVDNWGRRNLLLFGAAGMFICQFVVAIVGTVSQSQAAHNTLVAFVCIYIFFFASSWGYVDSIQTL</sequence>
<dbReference type="InterPro" id="IPR050360">
    <property type="entry name" value="MFS_Sugar_Transporters"/>
</dbReference>
<dbReference type="Proteomes" id="UP000483672">
    <property type="component" value="Unassembled WGS sequence"/>
</dbReference>
<evidence type="ECO:0000259" key="8">
    <source>
        <dbReference type="PROSITE" id="PS50850"/>
    </source>
</evidence>
<comment type="caution">
    <text evidence="9">The sequence shown here is derived from an EMBL/GenBank/DDBJ whole genome shotgun (WGS) entry which is preliminary data.</text>
</comment>
<dbReference type="PROSITE" id="PS50850">
    <property type="entry name" value="MFS"/>
    <property type="match status" value="1"/>
</dbReference>
<accession>A0A7C8V857</accession>
<dbReference type="InterPro" id="IPR036259">
    <property type="entry name" value="MFS_trans_sf"/>
</dbReference>
<feature type="domain" description="Major facilitator superfamily (MFS) profile" evidence="8">
    <location>
        <begin position="22"/>
        <end position="379"/>
    </location>
</feature>
<evidence type="ECO:0000256" key="7">
    <source>
        <dbReference type="SAM" id="Phobius"/>
    </source>
</evidence>
<dbReference type="GO" id="GO:0005351">
    <property type="term" value="F:carbohydrate:proton symporter activity"/>
    <property type="evidence" value="ECO:0007669"/>
    <property type="project" value="TreeGrafter"/>
</dbReference>
<dbReference type="InterPro" id="IPR005829">
    <property type="entry name" value="Sugar_transporter_CS"/>
</dbReference>
<comment type="subcellular location">
    <subcellularLocation>
        <location evidence="1">Membrane</location>
        <topology evidence="1">Multi-pass membrane protein</topology>
    </subcellularLocation>
</comment>
<evidence type="ECO:0000256" key="2">
    <source>
        <dbReference type="ARBA" id="ARBA00010992"/>
    </source>
</evidence>
<protein>
    <submittedName>
        <fullName evidence="9">High-affinity glucose transporter rgt2</fullName>
    </submittedName>
</protein>
<keyword evidence="3" id="KW-0813">Transport</keyword>
<dbReference type="GO" id="GO:0016020">
    <property type="term" value="C:membrane"/>
    <property type="evidence" value="ECO:0007669"/>
    <property type="project" value="UniProtKB-SubCell"/>
</dbReference>
<dbReference type="Gene3D" id="1.20.1250.20">
    <property type="entry name" value="MFS general substrate transporter like domains"/>
    <property type="match status" value="2"/>
</dbReference>
<dbReference type="InterPro" id="IPR020846">
    <property type="entry name" value="MFS_dom"/>
</dbReference>
<keyword evidence="9" id="KW-0762">Sugar transport</keyword>
<keyword evidence="4 7" id="KW-0812">Transmembrane</keyword>
<dbReference type="PANTHER" id="PTHR48022:SF17">
    <property type="entry name" value="HEXOSE TRANSPORTER"/>
    <property type="match status" value="1"/>
</dbReference>
<organism evidence="9 10">
    <name type="scientific">Orbilia oligospora</name>
    <name type="common">Nematode-trapping fungus</name>
    <name type="synonym">Arthrobotrys oligospora</name>
    <dbReference type="NCBI Taxonomy" id="2813651"/>
    <lineage>
        <taxon>Eukaryota</taxon>
        <taxon>Fungi</taxon>
        <taxon>Dikarya</taxon>
        <taxon>Ascomycota</taxon>
        <taxon>Pezizomycotina</taxon>
        <taxon>Orbiliomycetes</taxon>
        <taxon>Orbiliales</taxon>
        <taxon>Orbiliaceae</taxon>
        <taxon>Orbilia</taxon>
    </lineage>
</organism>
<dbReference type="AlphaFoldDB" id="A0A7C8V857"/>
<dbReference type="InterPro" id="IPR003663">
    <property type="entry name" value="Sugar/inositol_transpt"/>
</dbReference>
<dbReference type="InterPro" id="IPR005828">
    <property type="entry name" value="MFS_sugar_transport-like"/>
</dbReference>
<feature type="transmembrane region" description="Helical" evidence="7">
    <location>
        <begin position="355"/>
        <end position="373"/>
    </location>
</feature>
<dbReference type="PRINTS" id="PR00171">
    <property type="entry name" value="SUGRTRNSPORT"/>
</dbReference>
<evidence type="ECO:0000256" key="4">
    <source>
        <dbReference type="ARBA" id="ARBA00022692"/>
    </source>
</evidence>
<reference evidence="9 10" key="1">
    <citation type="submission" date="2019-06" db="EMBL/GenBank/DDBJ databases">
        <authorList>
            <person name="Palmer J.M."/>
        </authorList>
    </citation>
    <scope>NUCLEOTIDE SEQUENCE [LARGE SCALE GENOMIC DNA]</scope>
    <source>
        <strain evidence="9 10">TWF191</strain>
    </source>
</reference>
<evidence type="ECO:0000256" key="6">
    <source>
        <dbReference type="ARBA" id="ARBA00023136"/>
    </source>
</evidence>
<evidence type="ECO:0000256" key="3">
    <source>
        <dbReference type="ARBA" id="ARBA00022448"/>
    </source>
</evidence>
<evidence type="ECO:0000256" key="5">
    <source>
        <dbReference type="ARBA" id="ARBA00022989"/>
    </source>
</evidence>
<evidence type="ECO:0000256" key="1">
    <source>
        <dbReference type="ARBA" id="ARBA00004141"/>
    </source>
</evidence>
<feature type="transmembrane region" description="Helical" evidence="7">
    <location>
        <begin position="171"/>
        <end position="190"/>
    </location>
</feature>
<feature type="transmembrane region" description="Helical" evidence="7">
    <location>
        <begin position="323"/>
        <end position="343"/>
    </location>
</feature>
<dbReference type="Pfam" id="PF00083">
    <property type="entry name" value="Sugar_tr"/>
    <property type="match status" value="2"/>
</dbReference>
<dbReference type="PANTHER" id="PTHR48022">
    <property type="entry name" value="PLASTIDIC GLUCOSE TRANSPORTER 4"/>
    <property type="match status" value="1"/>
</dbReference>